<reference evidence="1 2" key="1">
    <citation type="journal article" date="2022" name="Plant J.">
        <title>Chromosome-level genome of Camellia lanceoleosa provides a valuable resource for understanding genome evolution and self-incompatibility.</title>
        <authorList>
            <person name="Gong W."/>
            <person name="Xiao S."/>
            <person name="Wang L."/>
            <person name="Liao Z."/>
            <person name="Chang Y."/>
            <person name="Mo W."/>
            <person name="Hu G."/>
            <person name="Li W."/>
            <person name="Zhao G."/>
            <person name="Zhu H."/>
            <person name="Hu X."/>
            <person name="Ji K."/>
            <person name="Xiang X."/>
            <person name="Song Q."/>
            <person name="Yuan D."/>
            <person name="Jin S."/>
            <person name="Zhang L."/>
        </authorList>
    </citation>
    <scope>NUCLEOTIDE SEQUENCE [LARGE SCALE GENOMIC DNA]</scope>
    <source>
        <strain evidence="1">SQ_2022a</strain>
    </source>
</reference>
<dbReference type="EMBL" id="CM045759">
    <property type="protein sequence ID" value="KAI8018192.1"/>
    <property type="molecule type" value="Genomic_DNA"/>
</dbReference>
<organism evidence="1 2">
    <name type="scientific">Camellia lanceoleosa</name>
    <dbReference type="NCBI Taxonomy" id="1840588"/>
    <lineage>
        <taxon>Eukaryota</taxon>
        <taxon>Viridiplantae</taxon>
        <taxon>Streptophyta</taxon>
        <taxon>Embryophyta</taxon>
        <taxon>Tracheophyta</taxon>
        <taxon>Spermatophyta</taxon>
        <taxon>Magnoliopsida</taxon>
        <taxon>eudicotyledons</taxon>
        <taxon>Gunneridae</taxon>
        <taxon>Pentapetalae</taxon>
        <taxon>asterids</taxon>
        <taxon>Ericales</taxon>
        <taxon>Theaceae</taxon>
        <taxon>Camellia</taxon>
    </lineage>
</organism>
<evidence type="ECO:0000313" key="2">
    <source>
        <dbReference type="Proteomes" id="UP001060215"/>
    </source>
</evidence>
<protein>
    <submittedName>
        <fullName evidence="1">Uncharacterized protein</fullName>
    </submittedName>
</protein>
<accession>A0ACC0I0D8</accession>
<gene>
    <name evidence="1" type="ORF">LOK49_LG04G01063</name>
</gene>
<evidence type="ECO:0000313" key="1">
    <source>
        <dbReference type="EMBL" id="KAI8018192.1"/>
    </source>
</evidence>
<comment type="caution">
    <text evidence="1">The sequence shown here is derived from an EMBL/GenBank/DDBJ whole genome shotgun (WGS) entry which is preliminary data.</text>
</comment>
<dbReference type="Proteomes" id="UP001060215">
    <property type="component" value="Chromosome 2"/>
</dbReference>
<name>A0ACC0I0D8_9ERIC</name>
<proteinExistence type="predicted"/>
<keyword evidence="2" id="KW-1185">Reference proteome</keyword>
<sequence>MQKAHRTGVQISTKSPEIISSEPMLVPPMIHRSNIPGKNQQKWRQRTQFINPHSLLQLHPFDNLPSIVPISPSLEINNHHTRVEITGFSIRKCRGKRWVGPKRRRKVGREVGVAVLRRGEDAAAERRGGEFGDVVDEDEVGVEVDDFSDAFGEEIGEVVASIVERGIERRPDGGGDEAGHGGGVEVVEAEVEGREGLGNGEAEEAVVAGGGGGGGDEVEVGVFRAGGVLEDGENGGHGAAEVRGVKGHCHVYCII</sequence>